<protein>
    <recommendedName>
        <fullName evidence="6">Fibrillar collagen NC1 domain-containing protein</fullName>
    </recommendedName>
</protein>
<feature type="region of interest" description="Disordered" evidence="5">
    <location>
        <begin position="51"/>
        <end position="101"/>
    </location>
</feature>
<evidence type="ECO:0000313" key="7">
    <source>
        <dbReference type="EMBL" id="MEQ2212565.1"/>
    </source>
</evidence>
<feature type="non-terminal residue" evidence="7">
    <location>
        <position position="1"/>
    </location>
</feature>
<dbReference type="PROSITE" id="PS51461">
    <property type="entry name" value="NC1_FIB"/>
    <property type="match status" value="1"/>
</dbReference>
<accession>A0ABV0RW93</accession>
<dbReference type="Proteomes" id="UP001434883">
    <property type="component" value="Unassembled WGS sequence"/>
</dbReference>
<dbReference type="Gene3D" id="2.60.120.1000">
    <property type="match status" value="1"/>
</dbReference>
<keyword evidence="8" id="KW-1185">Reference proteome</keyword>
<evidence type="ECO:0000313" key="8">
    <source>
        <dbReference type="Proteomes" id="UP001434883"/>
    </source>
</evidence>
<keyword evidence="2" id="KW-0964">Secreted</keyword>
<evidence type="ECO:0000256" key="3">
    <source>
        <dbReference type="ARBA" id="ARBA00022530"/>
    </source>
</evidence>
<gene>
    <name evidence="7" type="ORF">XENOCAPTIV_001471</name>
</gene>
<proteinExistence type="predicted"/>
<dbReference type="InterPro" id="IPR008160">
    <property type="entry name" value="Collagen"/>
</dbReference>
<feature type="compositionally biased region" description="Low complexity" evidence="5">
    <location>
        <begin position="84"/>
        <end position="93"/>
    </location>
</feature>
<sequence length="204" mass="22825">EKKDLRDQPEEMVFRDPWVCQDLEDLQDHQERMETRVQMESQVPEVSRECLARKEMKGQEGLPGPPGEKGETGDVGQMGDAGETGEPGLQGELGPPGPPGDVIHPLPIHAPIKGRTRRNIDASQMVDDAAMDANYKDYDDGMEEIFGSLNSLKLEIEQMKHPLGTQSNPARTCKDLQLCHPDFPDGLCHVLFLLLYIYILLLNH</sequence>
<organism evidence="7 8">
    <name type="scientific">Xenoophorus captivus</name>
    <dbReference type="NCBI Taxonomy" id="1517983"/>
    <lineage>
        <taxon>Eukaryota</taxon>
        <taxon>Metazoa</taxon>
        <taxon>Chordata</taxon>
        <taxon>Craniata</taxon>
        <taxon>Vertebrata</taxon>
        <taxon>Euteleostomi</taxon>
        <taxon>Actinopterygii</taxon>
        <taxon>Neopterygii</taxon>
        <taxon>Teleostei</taxon>
        <taxon>Neoteleostei</taxon>
        <taxon>Acanthomorphata</taxon>
        <taxon>Ovalentaria</taxon>
        <taxon>Atherinomorphae</taxon>
        <taxon>Cyprinodontiformes</taxon>
        <taxon>Goodeidae</taxon>
        <taxon>Xenoophorus</taxon>
    </lineage>
</organism>
<keyword evidence="3" id="KW-0272">Extracellular matrix</keyword>
<evidence type="ECO:0000256" key="1">
    <source>
        <dbReference type="ARBA" id="ARBA00004613"/>
    </source>
</evidence>
<name>A0ABV0RW93_9TELE</name>
<evidence type="ECO:0000256" key="2">
    <source>
        <dbReference type="ARBA" id="ARBA00022525"/>
    </source>
</evidence>
<reference evidence="7 8" key="1">
    <citation type="submission" date="2021-06" db="EMBL/GenBank/DDBJ databases">
        <authorList>
            <person name="Palmer J.M."/>
        </authorList>
    </citation>
    <scope>NUCLEOTIDE SEQUENCE [LARGE SCALE GENOMIC DNA]</scope>
    <source>
        <strain evidence="7 8">XC_2019</strain>
        <tissue evidence="7">Muscle</tissue>
    </source>
</reference>
<evidence type="ECO:0000256" key="5">
    <source>
        <dbReference type="SAM" id="MobiDB-lite"/>
    </source>
</evidence>
<dbReference type="InterPro" id="IPR000885">
    <property type="entry name" value="Fib_collagen_C"/>
</dbReference>
<dbReference type="Pfam" id="PF01410">
    <property type="entry name" value="COLFI"/>
    <property type="match status" value="1"/>
</dbReference>
<comment type="caution">
    <text evidence="7">The sequence shown here is derived from an EMBL/GenBank/DDBJ whole genome shotgun (WGS) entry which is preliminary data.</text>
</comment>
<dbReference type="EMBL" id="JAHRIN010059957">
    <property type="protein sequence ID" value="MEQ2212565.1"/>
    <property type="molecule type" value="Genomic_DNA"/>
</dbReference>
<comment type="subcellular location">
    <subcellularLocation>
        <location evidence="1">Secreted</location>
    </subcellularLocation>
</comment>
<evidence type="ECO:0000256" key="4">
    <source>
        <dbReference type="ARBA" id="ARBA00023119"/>
    </source>
</evidence>
<feature type="domain" description="Fibrillar collagen NC1" evidence="6">
    <location>
        <begin position="143"/>
        <end position="204"/>
    </location>
</feature>
<evidence type="ECO:0000259" key="6">
    <source>
        <dbReference type="PROSITE" id="PS51461"/>
    </source>
</evidence>
<dbReference type="Pfam" id="PF01391">
    <property type="entry name" value="Collagen"/>
    <property type="match status" value="1"/>
</dbReference>
<keyword evidence="4" id="KW-0176">Collagen</keyword>